<dbReference type="InterPro" id="IPR010905">
    <property type="entry name" value="Glyco_hydro_88"/>
</dbReference>
<dbReference type="InterPro" id="IPR008928">
    <property type="entry name" value="6-hairpin_glycosidase_sf"/>
</dbReference>
<dbReference type="Gene3D" id="1.50.10.10">
    <property type="match status" value="1"/>
</dbReference>
<dbReference type="GO" id="GO:0016787">
    <property type="term" value="F:hydrolase activity"/>
    <property type="evidence" value="ECO:0007669"/>
    <property type="project" value="UniProtKB-KW"/>
</dbReference>
<dbReference type="InterPro" id="IPR012341">
    <property type="entry name" value="6hp_glycosidase-like_sf"/>
</dbReference>
<gene>
    <name evidence="3" type="ORF">ACFSUE_05575</name>
</gene>
<comment type="similarity">
    <text evidence="2">Belongs to the glycosyl hydrolase 88 family.</text>
</comment>
<evidence type="ECO:0000256" key="1">
    <source>
        <dbReference type="ARBA" id="ARBA00022801"/>
    </source>
</evidence>
<protein>
    <submittedName>
        <fullName evidence="3">Glycoside hydrolase family 88 protein</fullName>
    </submittedName>
</protein>
<accession>A0ABW5S0I7</accession>
<dbReference type="PANTHER" id="PTHR36845">
    <property type="entry name" value="HYDROLASE, PUTATIVE (AFU_ORTHOLOGUE AFUA_7G05090)-RELATED"/>
    <property type="match status" value="1"/>
</dbReference>
<dbReference type="SUPFAM" id="SSF48208">
    <property type="entry name" value="Six-hairpin glycosidases"/>
    <property type="match status" value="1"/>
</dbReference>
<keyword evidence="4" id="KW-1185">Reference proteome</keyword>
<proteinExistence type="inferred from homology"/>
<keyword evidence="1 3" id="KW-0378">Hydrolase</keyword>
<name>A0ABW5S0I7_9BACL</name>
<evidence type="ECO:0000256" key="2">
    <source>
        <dbReference type="ARBA" id="ARBA00038358"/>
    </source>
</evidence>
<dbReference type="EMBL" id="JBHUMQ010000015">
    <property type="protein sequence ID" value="MFD2693102.1"/>
    <property type="molecule type" value="Genomic_DNA"/>
</dbReference>
<dbReference type="Pfam" id="PF07470">
    <property type="entry name" value="Glyco_hydro_88"/>
    <property type="match status" value="1"/>
</dbReference>
<sequence length="374" mass="42237">MQTSWEKEAWQFIQQKTEQNNSRIGAQFPHATDGTHYQCEAPQWWTAGFWPGILWTVYRETNDAALKETAQACEREMDPLLSDVERIDHDAGFMWTLTSVANYKLTHNEASRRRALLAASLLMARFNPQGNFIRAWNEWAIRSDCRGVAIIDCLMNLPLLYWASEETGDPRFRMIAQRHAETVLRCFIRSDGSARHIVVFDPETGEIADHLGGQGFSKESAWSRGCAWAVYGMALSYKYTKKLDFLDAAKRAAHFFTAHVNQGECPPWDFRLPDNPSLRYPDSSAGAIAASGMLLLAKSVPDIEAPLYRRSAEALLKSIYETCGTQNDTDNEGILLHGTGNYPEHRAIDVSLIYGDYFFVEAIAAVNGQEAEFF</sequence>
<dbReference type="Proteomes" id="UP001597399">
    <property type="component" value="Unassembled WGS sequence"/>
</dbReference>
<dbReference type="PANTHER" id="PTHR36845:SF1">
    <property type="entry name" value="HYDROLASE, PUTATIVE (AFU_ORTHOLOGUE AFUA_7G05090)-RELATED"/>
    <property type="match status" value="1"/>
</dbReference>
<reference evidence="4" key="1">
    <citation type="journal article" date="2019" name="Int. J. Syst. Evol. Microbiol.">
        <title>The Global Catalogue of Microorganisms (GCM) 10K type strain sequencing project: providing services to taxonomists for standard genome sequencing and annotation.</title>
        <authorList>
            <consortium name="The Broad Institute Genomics Platform"/>
            <consortium name="The Broad Institute Genome Sequencing Center for Infectious Disease"/>
            <person name="Wu L."/>
            <person name="Ma J."/>
        </authorList>
    </citation>
    <scope>NUCLEOTIDE SEQUENCE [LARGE SCALE GENOMIC DNA]</scope>
    <source>
        <strain evidence="4">TISTR 2466</strain>
    </source>
</reference>
<evidence type="ECO:0000313" key="3">
    <source>
        <dbReference type="EMBL" id="MFD2693102.1"/>
    </source>
</evidence>
<organism evidence="3 4">
    <name type="scientific">Sporolactobacillus shoreicorticis</name>
    <dbReference type="NCBI Taxonomy" id="1923877"/>
    <lineage>
        <taxon>Bacteria</taxon>
        <taxon>Bacillati</taxon>
        <taxon>Bacillota</taxon>
        <taxon>Bacilli</taxon>
        <taxon>Bacillales</taxon>
        <taxon>Sporolactobacillaceae</taxon>
        <taxon>Sporolactobacillus</taxon>
    </lineage>
</organism>
<dbReference type="RefSeq" id="WP_253058532.1">
    <property type="nucleotide sequence ID" value="NZ_JAMXWM010000002.1"/>
</dbReference>
<comment type="caution">
    <text evidence="3">The sequence shown here is derived from an EMBL/GenBank/DDBJ whole genome shotgun (WGS) entry which is preliminary data.</text>
</comment>
<dbReference type="InterPro" id="IPR052369">
    <property type="entry name" value="UG_Glycosaminoglycan_Hydrolase"/>
</dbReference>
<evidence type="ECO:0000313" key="4">
    <source>
        <dbReference type="Proteomes" id="UP001597399"/>
    </source>
</evidence>